<dbReference type="AlphaFoldDB" id="A0A328ENG4"/>
<keyword evidence="1" id="KW-0812">Transmembrane</keyword>
<dbReference type="EMBL" id="QGLC01000018">
    <property type="protein sequence ID" value="RAL68999.1"/>
    <property type="molecule type" value="Genomic_DNA"/>
</dbReference>
<dbReference type="Proteomes" id="UP000249146">
    <property type="component" value="Unassembled WGS sequence"/>
</dbReference>
<keyword evidence="1" id="KW-1133">Transmembrane helix</keyword>
<keyword evidence="1" id="KW-0472">Membrane</keyword>
<reference evidence="2 3" key="1">
    <citation type="submission" date="2018-05" db="EMBL/GenBank/DDBJ databases">
        <title>Draft genome sequences of Dehalococcoides mccartyi strains RC and KS.</title>
        <authorList>
            <person name="Higgins S.A."/>
            <person name="Padilla-Crespo E."/>
            <person name="Loeffler F.E."/>
        </authorList>
    </citation>
    <scope>NUCLEOTIDE SEQUENCE [LARGE SCALE GENOMIC DNA]</scope>
    <source>
        <strain evidence="2 3">RC</strain>
    </source>
</reference>
<evidence type="ECO:0000313" key="3">
    <source>
        <dbReference type="Proteomes" id="UP000249146"/>
    </source>
</evidence>
<name>A0A328ENG4_9CHLR</name>
<evidence type="ECO:0000256" key="1">
    <source>
        <dbReference type="SAM" id="Phobius"/>
    </source>
</evidence>
<sequence>MLLYSGLAHTYGMRLAVSGSGLPFGKSCRFGLYLTIAFRVDKNLSIRISPCIIVLLLQMLACVNTLFIAFGVDKWH</sequence>
<protein>
    <submittedName>
        <fullName evidence="2">Uncharacterized protein</fullName>
    </submittedName>
</protein>
<proteinExistence type="predicted"/>
<organism evidence="2 3">
    <name type="scientific">Dehalococcoides mccartyi</name>
    <dbReference type="NCBI Taxonomy" id="61435"/>
    <lineage>
        <taxon>Bacteria</taxon>
        <taxon>Bacillati</taxon>
        <taxon>Chloroflexota</taxon>
        <taxon>Dehalococcoidia</taxon>
        <taxon>Dehalococcoidales</taxon>
        <taxon>Dehalococcoidaceae</taxon>
        <taxon>Dehalococcoides</taxon>
    </lineage>
</organism>
<comment type="caution">
    <text evidence="2">The sequence shown here is derived from an EMBL/GenBank/DDBJ whole genome shotgun (WGS) entry which is preliminary data.</text>
</comment>
<gene>
    <name evidence="2" type="ORF">C1G87_1485</name>
</gene>
<accession>A0A328ENG4</accession>
<evidence type="ECO:0000313" key="2">
    <source>
        <dbReference type="EMBL" id="RAL68999.1"/>
    </source>
</evidence>
<feature type="transmembrane region" description="Helical" evidence="1">
    <location>
        <begin position="52"/>
        <end position="72"/>
    </location>
</feature>